<protein>
    <submittedName>
        <fullName evidence="8">DedA family protein</fullName>
    </submittedName>
</protein>
<keyword evidence="4 6" id="KW-1133">Transmembrane helix</keyword>
<evidence type="ECO:0000313" key="9">
    <source>
        <dbReference type="Proteomes" id="UP001597474"/>
    </source>
</evidence>
<dbReference type="PANTHER" id="PTHR42709">
    <property type="entry name" value="ALKALINE PHOSPHATASE LIKE PROTEIN"/>
    <property type="match status" value="1"/>
</dbReference>
<keyword evidence="9" id="KW-1185">Reference proteome</keyword>
<dbReference type="Pfam" id="PF09335">
    <property type="entry name" value="VTT_dom"/>
    <property type="match status" value="1"/>
</dbReference>
<accession>A0ABW5U1I5</accession>
<keyword evidence="5 6" id="KW-0472">Membrane</keyword>
<dbReference type="InterPro" id="IPR032816">
    <property type="entry name" value="VTT_dom"/>
</dbReference>
<dbReference type="Proteomes" id="UP001597474">
    <property type="component" value="Unassembled WGS sequence"/>
</dbReference>
<proteinExistence type="predicted"/>
<dbReference type="EMBL" id="JBHUMP010000005">
    <property type="protein sequence ID" value="MFD2739460.1"/>
    <property type="molecule type" value="Genomic_DNA"/>
</dbReference>
<sequence>MFDWITGLLEQGGYFATAFLMWFENIFPPVPSELVMPLAGFLVYQGKLTLIGVLLAGTFGSLLGTWLWYLAARKFGQERLRRLVEKHGRWLTISTDNLDRASDWFERHGRMAILLGRMVPGVRTLISVPAGLTGMKTAPFLLYSLIGTLIWNSGLTGLGYLLGSQYTRVAQWLNPVTNVLLAALVLIYLYRLVTHKGAEKSG</sequence>
<feature type="transmembrane region" description="Helical" evidence="6">
    <location>
        <begin position="12"/>
        <end position="30"/>
    </location>
</feature>
<evidence type="ECO:0000256" key="6">
    <source>
        <dbReference type="SAM" id="Phobius"/>
    </source>
</evidence>
<dbReference type="PANTHER" id="PTHR42709:SF6">
    <property type="entry name" value="UNDECAPRENYL PHOSPHATE TRANSPORTER A"/>
    <property type="match status" value="1"/>
</dbReference>
<name>A0ABW5U1I5_9RHOB</name>
<evidence type="ECO:0000313" key="8">
    <source>
        <dbReference type="EMBL" id="MFD2739460.1"/>
    </source>
</evidence>
<comment type="subcellular location">
    <subcellularLocation>
        <location evidence="1">Cell membrane</location>
        <topology evidence="1">Multi-pass membrane protein</topology>
    </subcellularLocation>
</comment>
<comment type="caution">
    <text evidence="8">The sequence shown here is derived from an EMBL/GenBank/DDBJ whole genome shotgun (WGS) entry which is preliminary data.</text>
</comment>
<evidence type="ECO:0000256" key="2">
    <source>
        <dbReference type="ARBA" id="ARBA00022475"/>
    </source>
</evidence>
<keyword evidence="3 6" id="KW-0812">Transmembrane</keyword>
<dbReference type="RefSeq" id="WP_386373107.1">
    <property type="nucleotide sequence ID" value="NZ_JBHUMP010000005.1"/>
</dbReference>
<gene>
    <name evidence="8" type="ORF">ACFSUD_07775</name>
</gene>
<feature type="transmembrane region" description="Helical" evidence="6">
    <location>
        <begin position="50"/>
        <end position="72"/>
    </location>
</feature>
<evidence type="ECO:0000259" key="7">
    <source>
        <dbReference type="Pfam" id="PF09335"/>
    </source>
</evidence>
<reference evidence="9" key="1">
    <citation type="journal article" date="2019" name="Int. J. Syst. Evol. Microbiol.">
        <title>The Global Catalogue of Microorganisms (GCM) 10K type strain sequencing project: providing services to taxonomists for standard genome sequencing and annotation.</title>
        <authorList>
            <consortium name="The Broad Institute Genomics Platform"/>
            <consortium name="The Broad Institute Genome Sequencing Center for Infectious Disease"/>
            <person name="Wu L."/>
            <person name="Ma J."/>
        </authorList>
    </citation>
    <scope>NUCLEOTIDE SEQUENCE [LARGE SCALE GENOMIC DNA]</scope>
    <source>
        <strain evidence="9">TISTR 2562</strain>
    </source>
</reference>
<keyword evidence="2" id="KW-1003">Cell membrane</keyword>
<evidence type="ECO:0000256" key="5">
    <source>
        <dbReference type="ARBA" id="ARBA00023136"/>
    </source>
</evidence>
<feature type="transmembrane region" description="Helical" evidence="6">
    <location>
        <begin position="140"/>
        <end position="163"/>
    </location>
</feature>
<feature type="transmembrane region" description="Helical" evidence="6">
    <location>
        <begin position="169"/>
        <end position="190"/>
    </location>
</feature>
<evidence type="ECO:0000256" key="4">
    <source>
        <dbReference type="ARBA" id="ARBA00022989"/>
    </source>
</evidence>
<dbReference type="InterPro" id="IPR051311">
    <property type="entry name" value="DedA_domain"/>
</dbReference>
<organism evidence="8 9">
    <name type="scientific">Sulfitobacter aestuarii</name>
    <dbReference type="NCBI Taxonomy" id="2161676"/>
    <lineage>
        <taxon>Bacteria</taxon>
        <taxon>Pseudomonadati</taxon>
        <taxon>Pseudomonadota</taxon>
        <taxon>Alphaproteobacteria</taxon>
        <taxon>Rhodobacterales</taxon>
        <taxon>Roseobacteraceae</taxon>
        <taxon>Sulfitobacter</taxon>
    </lineage>
</organism>
<evidence type="ECO:0000256" key="1">
    <source>
        <dbReference type="ARBA" id="ARBA00004651"/>
    </source>
</evidence>
<evidence type="ECO:0000256" key="3">
    <source>
        <dbReference type="ARBA" id="ARBA00022692"/>
    </source>
</evidence>
<feature type="domain" description="VTT" evidence="7">
    <location>
        <begin position="30"/>
        <end position="160"/>
    </location>
</feature>